<name>A0A4R0RBE9_9APHY</name>
<accession>A0A4R0RBE9</accession>
<gene>
    <name evidence="1" type="ORF">EIP91_008174</name>
</gene>
<proteinExistence type="predicted"/>
<reference evidence="1 2" key="1">
    <citation type="submission" date="2018-11" db="EMBL/GenBank/DDBJ databases">
        <title>Genome assembly of Steccherinum ochraceum LE-BIN_3174, the white-rot fungus of the Steccherinaceae family (The Residual Polyporoid clade, Polyporales, Basidiomycota).</title>
        <authorList>
            <person name="Fedorova T.V."/>
            <person name="Glazunova O.A."/>
            <person name="Landesman E.O."/>
            <person name="Moiseenko K.V."/>
            <person name="Psurtseva N.V."/>
            <person name="Savinova O.S."/>
            <person name="Shakhova N.V."/>
            <person name="Tyazhelova T.V."/>
            <person name="Vasina D.V."/>
        </authorList>
    </citation>
    <scope>NUCLEOTIDE SEQUENCE [LARGE SCALE GENOMIC DNA]</scope>
    <source>
        <strain evidence="1 2">LE-BIN_3174</strain>
    </source>
</reference>
<organism evidence="1 2">
    <name type="scientific">Steccherinum ochraceum</name>
    <dbReference type="NCBI Taxonomy" id="92696"/>
    <lineage>
        <taxon>Eukaryota</taxon>
        <taxon>Fungi</taxon>
        <taxon>Dikarya</taxon>
        <taxon>Basidiomycota</taxon>
        <taxon>Agaricomycotina</taxon>
        <taxon>Agaricomycetes</taxon>
        <taxon>Polyporales</taxon>
        <taxon>Steccherinaceae</taxon>
        <taxon>Steccherinum</taxon>
    </lineage>
</organism>
<evidence type="ECO:0000313" key="1">
    <source>
        <dbReference type="EMBL" id="TCD61609.1"/>
    </source>
</evidence>
<keyword evidence="2" id="KW-1185">Reference proteome</keyword>
<sequence>MPMSTATYDYVAGPDDLLSLGLCETKAKQKGVPRRVYGYPYNLAWLEGKARRMESDPAFRWSQDAAIDAELRAMNIQKKALYIVIRIQNDMSQWKPQNINEQVQRRIENTYIQFKHSPSLKSGHPTSACCLYFVSNKKQVNVDKVAHCDEKLTGGIRLLQKSSRRALSSTAINVIAPLEAANELKNVAGPNELLQFGVHATASSPLRVYGYAVSYDWLEAKAQEWESNPSFRWTKKPERDENIRRMRREDRDRSRLVITRLKNNVAGKLNDKTFEDVEVNTEHWQSPTSGKVGRVYCLYFVTNSSAAGVEMGNNDGGEKLSKRIEALQQELGTKERPRWFQV</sequence>
<comment type="caution">
    <text evidence="1">The sequence shown here is derived from an EMBL/GenBank/DDBJ whole genome shotgun (WGS) entry which is preliminary data.</text>
</comment>
<evidence type="ECO:0000313" key="2">
    <source>
        <dbReference type="Proteomes" id="UP000292702"/>
    </source>
</evidence>
<dbReference type="EMBL" id="RWJN01000447">
    <property type="protein sequence ID" value="TCD61609.1"/>
    <property type="molecule type" value="Genomic_DNA"/>
</dbReference>
<dbReference type="Proteomes" id="UP000292702">
    <property type="component" value="Unassembled WGS sequence"/>
</dbReference>
<dbReference type="AlphaFoldDB" id="A0A4R0RBE9"/>
<protein>
    <submittedName>
        <fullName evidence="1">Uncharacterized protein</fullName>
    </submittedName>
</protein>